<dbReference type="PROSITE" id="PS50801">
    <property type="entry name" value="STAS"/>
    <property type="match status" value="1"/>
</dbReference>
<keyword evidence="1" id="KW-0418">Kinase</keyword>
<dbReference type="Gene3D" id="3.30.750.24">
    <property type="entry name" value="STAS domain"/>
    <property type="match status" value="1"/>
</dbReference>
<dbReference type="GO" id="GO:0005524">
    <property type="term" value="F:ATP binding"/>
    <property type="evidence" value="ECO:0007669"/>
    <property type="project" value="UniProtKB-KW"/>
</dbReference>
<evidence type="ECO:0000313" key="4">
    <source>
        <dbReference type="Proteomes" id="UP001241758"/>
    </source>
</evidence>
<protein>
    <submittedName>
        <fullName evidence="3">ATP-binding protein</fullName>
    </submittedName>
</protein>
<reference evidence="3 4" key="1">
    <citation type="submission" date="2023-05" db="EMBL/GenBank/DDBJ databases">
        <title>Actinoplanes sp. NEAU-A12 genome sequencing.</title>
        <authorList>
            <person name="Wang Z.-S."/>
        </authorList>
    </citation>
    <scope>NUCLEOTIDE SEQUENCE [LARGE SCALE GENOMIC DNA]</scope>
    <source>
        <strain evidence="3 4">NEAU-A12</strain>
    </source>
</reference>
<sequence length="242" mass="25978">MSIRFEVNGDRTTLIATVSGHLRVSGVAALRRHLLECLAEQPEALLIDLSGLEVEQPRALSIFTVVLRQAAKWPGTPIMLCGPTPATRELMVVPVQHRLPLCDDLAAALAHLNGERQTVPSVSEDLLPVAGTTRHARDLATEACLRWDLPGLVAPASVIVTELIGNVVDHAHTMMTLYLSLRPRYLNIAVSDGSPQPPAAPGPVPPEAASGRGLLLVNELADCWGHLPSKDGKVVWAALRRP</sequence>
<comment type="caution">
    <text evidence="3">The sequence shown here is derived from an EMBL/GenBank/DDBJ whole genome shotgun (WGS) entry which is preliminary data.</text>
</comment>
<dbReference type="InterPro" id="IPR036890">
    <property type="entry name" value="HATPase_C_sf"/>
</dbReference>
<dbReference type="SUPFAM" id="SSF52091">
    <property type="entry name" value="SpoIIaa-like"/>
    <property type="match status" value="1"/>
</dbReference>
<keyword evidence="4" id="KW-1185">Reference proteome</keyword>
<dbReference type="RefSeq" id="WP_282762010.1">
    <property type="nucleotide sequence ID" value="NZ_JASCTH010000013.1"/>
</dbReference>
<evidence type="ECO:0000313" key="3">
    <source>
        <dbReference type="EMBL" id="MDI6101178.1"/>
    </source>
</evidence>
<keyword evidence="1" id="KW-0723">Serine/threonine-protein kinase</keyword>
<dbReference type="EMBL" id="JASCTH010000013">
    <property type="protein sequence ID" value="MDI6101178.1"/>
    <property type="molecule type" value="Genomic_DNA"/>
</dbReference>
<keyword evidence="3" id="KW-0067">ATP-binding</keyword>
<evidence type="ECO:0000259" key="2">
    <source>
        <dbReference type="PROSITE" id="PS50801"/>
    </source>
</evidence>
<dbReference type="Pfam" id="PF13581">
    <property type="entry name" value="HATPase_c_2"/>
    <property type="match status" value="1"/>
</dbReference>
<proteinExistence type="predicted"/>
<dbReference type="PANTHER" id="PTHR35526">
    <property type="entry name" value="ANTI-SIGMA-F FACTOR RSBW-RELATED"/>
    <property type="match status" value="1"/>
</dbReference>
<keyword evidence="1" id="KW-0808">Transferase</keyword>
<dbReference type="InterPro" id="IPR003594">
    <property type="entry name" value="HATPase_dom"/>
</dbReference>
<dbReference type="InterPro" id="IPR002645">
    <property type="entry name" value="STAS_dom"/>
</dbReference>
<gene>
    <name evidence="3" type="ORF">QLQ12_21415</name>
</gene>
<feature type="domain" description="STAS" evidence="2">
    <location>
        <begin position="3"/>
        <end position="91"/>
    </location>
</feature>
<keyword evidence="3" id="KW-0547">Nucleotide-binding</keyword>
<dbReference type="Proteomes" id="UP001241758">
    <property type="component" value="Unassembled WGS sequence"/>
</dbReference>
<dbReference type="PANTHER" id="PTHR35526:SF3">
    <property type="entry name" value="ANTI-SIGMA-F FACTOR RSBW"/>
    <property type="match status" value="1"/>
</dbReference>
<dbReference type="CDD" id="cd16936">
    <property type="entry name" value="HATPase_RsbW-like"/>
    <property type="match status" value="1"/>
</dbReference>
<dbReference type="InterPro" id="IPR050267">
    <property type="entry name" value="Anti-sigma-factor_SerPK"/>
</dbReference>
<dbReference type="SUPFAM" id="SSF55874">
    <property type="entry name" value="ATPase domain of HSP90 chaperone/DNA topoisomerase II/histidine kinase"/>
    <property type="match status" value="1"/>
</dbReference>
<organism evidence="3 4">
    <name type="scientific">Actinoplanes sandaracinus</name>
    <dbReference type="NCBI Taxonomy" id="3045177"/>
    <lineage>
        <taxon>Bacteria</taxon>
        <taxon>Bacillati</taxon>
        <taxon>Actinomycetota</taxon>
        <taxon>Actinomycetes</taxon>
        <taxon>Micromonosporales</taxon>
        <taxon>Micromonosporaceae</taxon>
        <taxon>Actinoplanes</taxon>
    </lineage>
</organism>
<accession>A0ABT6WN79</accession>
<evidence type="ECO:0000256" key="1">
    <source>
        <dbReference type="ARBA" id="ARBA00022527"/>
    </source>
</evidence>
<dbReference type="Gene3D" id="3.30.565.10">
    <property type="entry name" value="Histidine kinase-like ATPase, C-terminal domain"/>
    <property type="match status" value="1"/>
</dbReference>
<dbReference type="InterPro" id="IPR036513">
    <property type="entry name" value="STAS_dom_sf"/>
</dbReference>
<name>A0ABT6WN79_9ACTN</name>